<dbReference type="Proteomes" id="UP000269692">
    <property type="component" value="Unassembled WGS sequence"/>
</dbReference>
<dbReference type="OrthoDB" id="7858762at2"/>
<reference evidence="1 2" key="1">
    <citation type="submission" date="2018-10" db="EMBL/GenBank/DDBJ databases">
        <title>Xanthobacter tagetidis genome sequencing and assembly.</title>
        <authorList>
            <person name="Maclea K.S."/>
            <person name="Goen A.E."/>
            <person name="Fatima S.A."/>
        </authorList>
    </citation>
    <scope>NUCLEOTIDE SEQUENCE [LARGE SCALE GENOMIC DNA]</scope>
    <source>
        <strain evidence="1 2">ATCC 700314</strain>
    </source>
</reference>
<accession>A0A3L7AJ86</accession>
<dbReference type="RefSeq" id="WP_121622712.1">
    <property type="nucleotide sequence ID" value="NZ_JACIIW010000001.1"/>
</dbReference>
<keyword evidence="2" id="KW-1185">Reference proteome</keyword>
<evidence type="ECO:0000313" key="1">
    <source>
        <dbReference type="EMBL" id="RLP79502.1"/>
    </source>
</evidence>
<gene>
    <name evidence="1" type="ORF">D9R14_07505</name>
</gene>
<evidence type="ECO:0008006" key="3">
    <source>
        <dbReference type="Google" id="ProtNLM"/>
    </source>
</evidence>
<dbReference type="Pfam" id="PF13554">
    <property type="entry name" value="Phage_tail_terminator_5"/>
    <property type="match status" value="1"/>
</dbReference>
<dbReference type="AlphaFoldDB" id="A0A3L7AJ86"/>
<name>A0A3L7AJ86_9HYPH</name>
<dbReference type="EMBL" id="RCTF01000005">
    <property type="protein sequence ID" value="RLP79502.1"/>
    <property type="molecule type" value="Genomic_DNA"/>
</dbReference>
<sequence length="140" mass="15139">MSARPEATIVDLLSAKLAALVFSPAIPIAWPHVPFTPPASPRLWLEAWPMFNTTGNLFLGNGDPSLHLGIMQVTVVSPLGEGATPALGIAEQVAAHFAKGTRLQSEDVDLRIYEKPSISTPFKDEGDLRTAVSIRWRVVI</sequence>
<dbReference type="InterPro" id="IPR025395">
    <property type="entry name" value="Phage_tail_terminator-like"/>
</dbReference>
<organism evidence="1 2">
    <name type="scientific">Xanthobacter tagetidis</name>
    <dbReference type="NCBI Taxonomy" id="60216"/>
    <lineage>
        <taxon>Bacteria</taxon>
        <taxon>Pseudomonadati</taxon>
        <taxon>Pseudomonadota</taxon>
        <taxon>Alphaproteobacteria</taxon>
        <taxon>Hyphomicrobiales</taxon>
        <taxon>Xanthobacteraceae</taxon>
        <taxon>Xanthobacter</taxon>
    </lineage>
</organism>
<comment type="caution">
    <text evidence="1">The sequence shown here is derived from an EMBL/GenBank/DDBJ whole genome shotgun (WGS) entry which is preliminary data.</text>
</comment>
<protein>
    <recommendedName>
        <fullName evidence="3">DUF3168 domain-containing protein</fullName>
    </recommendedName>
</protein>
<evidence type="ECO:0000313" key="2">
    <source>
        <dbReference type="Proteomes" id="UP000269692"/>
    </source>
</evidence>
<dbReference type="Gene3D" id="3.30.2000.20">
    <property type="match status" value="1"/>
</dbReference>
<proteinExistence type="predicted"/>